<dbReference type="EMBL" id="JACYHB010000012">
    <property type="protein sequence ID" value="MBD8080118.1"/>
    <property type="molecule type" value="Genomic_DNA"/>
</dbReference>
<comment type="caution">
    <text evidence="3">The sequence shown here is derived from an EMBL/GenBank/DDBJ whole genome shotgun (WGS) entry which is preliminary data.</text>
</comment>
<accession>A0A927PF13</accession>
<dbReference type="AlphaFoldDB" id="A0A927PF13"/>
<feature type="region of interest" description="Disordered" evidence="1">
    <location>
        <begin position="113"/>
        <end position="186"/>
    </location>
</feature>
<keyword evidence="2" id="KW-0812">Transmembrane</keyword>
<organism evidence="3 4">
    <name type="scientific">Cellulosimicrobium arenosum</name>
    <dbReference type="NCBI Taxonomy" id="2708133"/>
    <lineage>
        <taxon>Bacteria</taxon>
        <taxon>Bacillati</taxon>
        <taxon>Actinomycetota</taxon>
        <taxon>Actinomycetes</taxon>
        <taxon>Micrococcales</taxon>
        <taxon>Promicromonosporaceae</taxon>
        <taxon>Cellulosimicrobium</taxon>
    </lineage>
</organism>
<feature type="compositionally biased region" description="Basic and acidic residues" evidence="1">
    <location>
        <begin position="325"/>
        <end position="337"/>
    </location>
</feature>
<feature type="transmembrane region" description="Helical" evidence="2">
    <location>
        <begin position="239"/>
        <end position="262"/>
    </location>
</feature>
<feature type="region of interest" description="Disordered" evidence="1">
    <location>
        <begin position="263"/>
        <end position="427"/>
    </location>
</feature>
<name>A0A927PF13_9MICO</name>
<keyword evidence="2" id="KW-1133">Transmembrane helix</keyword>
<feature type="compositionally biased region" description="Acidic residues" evidence="1">
    <location>
        <begin position="133"/>
        <end position="175"/>
    </location>
</feature>
<sequence>MKGSSVLQRIIAAVLLVAGLVGVGLGVASATVWRDSDTVVATTSYAGDGTMLVTEPGVLDLVDDDVTIRATTPDDQVVTLVVGRDVDVAGWVGDDPHGVVDGLADWDALSTAPFVPEPEQDPSADESPGTDESPSEDATDDSAADATDDSAADAADETTEDPADDASSESSEDGTEAPAAGVDPAGSDMWLAEATGEGSATLRWSDQPGRWRVLAAGVGEGATAPTLELSWPREVSTPWLWPGVIGGAVLILLGLFVGMTGLRSGRRKTSGRRGTTAATPVVAGPGDQGSDGPGAASSGTDEPGSATSTPVPGRSSSGDVPPTVTRRELRERDEAERLAAQQARGQRPRRAWLTGQIPIVSKDRRPRTAAQPVVEPVVPEPQDNGTTRADAWRRTWGFAPTPGPAPTDEPTTSGPDETTDDTKDGTP</sequence>
<reference evidence="3" key="1">
    <citation type="journal article" date="2018" name="Curr. Microbiol.">
        <title>Cellulosimicrobium arenosum sp. nov., Isolated from Marine Sediment Sand.</title>
        <authorList>
            <person name="Oh M."/>
            <person name="Kim J.H."/>
            <person name="Yoon J.H."/>
            <person name="Schumann P."/>
            <person name="Kim W."/>
        </authorList>
    </citation>
    <scope>NUCLEOTIDE SEQUENCE</scope>
    <source>
        <strain evidence="3">KCTC 49039</strain>
    </source>
</reference>
<reference evidence="3" key="2">
    <citation type="submission" date="2020-09" db="EMBL/GenBank/DDBJ databases">
        <authorList>
            <person name="Yu Y."/>
        </authorList>
    </citation>
    <scope>NUCLEOTIDE SEQUENCE</scope>
    <source>
        <strain evidence="3">KCTC 49039</strain>
    </source>
</reference>
<evidence type="ECO:0000256" key="1">
    <source>
        <dbReference type="SAM" id="MobiDB-lite"/>
    </source>
</evidence>
<keyword evidence="4" id="KW-1185">Reference proteome</keyword>
<gene>
    <name evidence="3" type="ORF">IF651_13750</name>
</gene>
<evidence type="ECO:0000256" key="2">
    <source>
        <dbReference type="SAM" id="Phobius"/>
    </source>
</evidence>
<feature type="compositionally biased region" description="Polar residues" evidence="1">
    <location>
        <begin position="297"/>
        <end position="318"/>
    </location>
</feature>
<evidence type="ECO:0000313" key="3">
    <source>
        <dbReference type="EMBL" id="MBD8080118.1"/>
    </source>
</evidence>
<protein>
    <submittedName>
        <fullName evidence="3">Uncharacterized protein</fullName>
    </submittedName>
</protein>
<evidence type="ECO:0000313" key="4">
    <source>
        <dbReference type="Proteomes" id="UP000610846"/>
    </source>
</evidence>
<feature type="compositionally biased region" description="Low complexity" evidence="1">
    <location>
        <begin position="372"/>
        <end position="381"/>
    </location>
</feature>
<dbReference type="Proteomes" id="UP000610846">
    <property type="component" value="Unassembled WGS sequence"/>
</dbReference>
<keyword evidence="2" id="KW-0472">Membrane</keyword>
<proteinExistence type="predicted"/>